<keyword evidence="4 6" id="KW-1133">Transmembrane helix</keyword>
<comment type="subcellular location">
    <subcellularLocation>
        <location evidence="1">Membrane</location>
        <topology evidence="1">Multi-pass membrane protein</topology>
    </subcellularLocation>
</comment>
<keyword evidence="2" id="KW-0813">Transport</keyword>
<feature type="transmembrane region" description="Helical" evidence="6">
    <location>
        <begin position="313"/>
        <end position="334"/>
    </location>
</feature>
<dbReference type="Proteomes" id="UP001057498">
    <property type="component" value="Chromosome"/>
</dbReference>
<accession>A0ABN6PQW1</accession>
<evidence type="ECO:0000256" key="5">
    <source>
        <dbReference type="ARBA" id="ARBA00023136"/>
    </source>
</evidence>
<reference evidence="8" key="1">
    <citation type="submission" date="2022-04" db="EMBL/GenBank/DDBJ databases">
        <title>Whole genome sequence of Sphaerotilus sp. FB-5.</title>
        <authorList>
            <person name="Takeda M."/>
            <person name="Narihara S."/>
            <person name="Akimoto M."/>
            <person name="Akimoto R."/>
            <person name="Nishiyashiki S."/>
            <person name="Murakami T."/>
        </authorList>
    </citation>
    <scope>NUCLEOTIDE SEQUENCE</scope>
    <source>
        <strain evidence="8">FB-5</strain>
    </source>
</reference>
<feature type="domain" description="Major facilitator superfamily (MFS) profile" evidence="7">
    <location>
        <begin position="6"/>
        <end position="406"/>
    </location>
</feature>
<keyword evidence="9" id="KW-1185">Reference proteome</keyword>
<evidence type="ECO:0000256" key="3">
    <source>
        <dbReference type="ARBA" id="ARBA00022692"/>
    </source>
</evidence>
<evidence type="ECO:0000256" key="2">
    <source>
        <dbReference type="ARBA" id="ARBA00022448"/>
    </source>
</evidence>
<evidence type="ECO:0000256" key="6">
    <source>
        <dbReference type="SAM" id="Phobius"/>
    </source>
</evidence>
<dbReference type="InterPro" id="IPR020846">
    <property type="entry name" value="MFS_dom"/>
</dbReference>
<dbReference type="PANTHER" id="PTHR23505">
    <property type="entry name" value="SPINSTER"/>
    <property type="match status" value="1"/>
</dbReference>
<dbReference type="InterPro" id="IPR011701">
    <property type="entry name" value="MFS"/>
</dbReference>
<dbReference type="EMBL" id="AP025730">
    <property type="protein sequence ID" value="BDI06250.1"/>
    <property type="molecule type" value="Genomic_DNA"/>
</dbReference>
<dbReference type="Pfam" id="PF07690">
    <property type="entry name" value="MFS_1"/>
    <property type="match status" value="1"/>
</dbReference>
<feature type="transmembrane region" description="Helical" evidence="6">
    <location>
        <begin position="382"/>
        <end position="401"/>
    </location>
</feature>
<dbReference type="PANTHER" id="PTHR23505:SF79">
    <property type="entry name" value="PROTEIN SPINSTER"/>
    <property type="match status" value="1"/>
</dbReference>
<evidence type="ECO:0000256" key="4">
    <source>
        <dbReference type="ARBA" id="ARBA00022989"/>
    </source>
</evidence>
<evidence type="ECO:0000313" key="9">
    <source>
        <dbReference type="Proteomes" id="UP001057498"/>
    </source>
</evidence>
<protein>
    <submittedName>
        <fullName evidence="8">MFS transporter</fullName>
    </submittedName>
</protein>
<gene>
    <name evidence="8" type="ORF">CATMQ487_32200</name>
</gene>
<dbReference type="RefSeq" id="WP_251969550.1">
    <property type="nucleotide sequence ID" value="NZ_AP025730.1"/>
</dbReference>
<evidence type="ECO:0000256" key="1">
    <source>
        <dbReference type="ARBA" id="ARBA00004141"/>
    </source>
</evidence>
<feature type="transmembrane region" description="Helical" evidence="6">
    <location>
        <begin position="346"/>
        <end position="370"/>
    </location>
</feature>
<proteinExistence type="predicted"/>
<evidence type="ECO:0000313" key="8">
    <source>
        <dbReference type="EMBL" id="BDI06250.1"/>
    </source>
</evidence>
<keyword evidence="3 6" id="KW-0812">Transmembrane</keyword>
<dbReference type="Gene3D" id="1.20.1250.20">
    <property type="entry name" value="MFS general substrate transporter like domains"/>
    <property type="match status" value="1"/>
</dbReference>
<feature type="transmembrane region" description="Helical" evidence="6">
    <location>
        <begin position="162"/>
        <end position="181"/>
    </location>
</feature>
<feature type="transmembrane region" description="Helical" evidence="6">
    <location>
        <begin position="135"/>
        <end position="156"/>
    </location>
</feature>
<feature type="transmembrane region" description="Helical" evidence="6">
    <location>
        <begin position="254"/>
        <end position="275"/>
    </location>
</feature>
<name>A0ABN6PQW1_9BURK</name>
<sequence>MQRHLTLILLTLIATVQFFDRALMVVVMEPVKHEFSLSDSQLGLLSGLSYAVAFALAGIPLGWLADRVNRQRLLAGLLLAWSALVAACAQAGSFAALVASRVGIGAADAGGQPCSVSMLADLYSRERRAGAVAVLYAGVPLGMAGGFMGGAMLAAYHGWRAGFMAAAVMGGALSVLLILLVREPRRGASDGPASASEQPPPPLTVTLRFMLGQRSLVHLFAASVLVTISSSAVMSWIGSLLIRSHGLDLPGVGLLTAVCMGGFGALGTLLFGWASDRLGEEDMSRQLRLMAALALGLTLAGSVVALAPSIIAVAVALALFAACVAGLNGPTYALSQSLVRLRMRGLSMSVLIVALNLIGVGVGPTLAGVLSDLFASRFGESSVRWAMVCLLLITLPAVLLFSRAALTVRDDLDRAQAHHAP</sequence>
<feature type="transmembrane region" description="Helical" evidence="6">
    <location>
        <begin position="216"/>
        <end position="242"/>
    </location>
</feature>
<dbReference type="PROSITE" id="PS50850">
    <property type="entry name" value="MFS"/>
    <property type="match status" value="1"/>
</dbReference>
<dbReference type="InterPro" id="IPR044770">
    <property type="entry name" value="MFS_spinster-like"/>
</dbReference>
<dbReference type="SUPFAM" id="SSF103473">
    <property type="entry name" value="MFS general substrate transporter"/>
    <property type="match status" value="1"/>
</dbReference>
<keyword evidence="5 6" id="KW-0472">Membrane</keyword>
<feature type="transmembrane region" description="Helical" evidence="6">
    <location>
        <begin position="42"/>
        <end position="65"/>
    </location>
</feature>
<organism evidence="8 9">
    <name type="scientific">Sphaerotilus microaerophilus</name>
    <dbReference type="NCBI Taxonomy" id="2914710"/>
    <lineage>
        <taxon>Bacteria</taxon>
        <taxon>Pseudomonadati</taxon>
        <taxon>Pseudomonadota</taxon>
        <taxon>Betaproteobacteria</taxon>
        <taxon>Burkholderiales</taxon>
        <taxon>Sphaerotilaceae</taxon>
        <taxon>Sphaerotilus</taxon>
    </lineage>
</organism>
<evidence type="ECO:0000259" key="7">
    <source>
        <dbReference type="PROSITE" id="PS50850"/>
    </source>
</evidence>
<feature type="transmembrane region" description="Helical" evidence="6">
    <location>
        <begin position="287"/>
        <end position="307"/>
    </location>
</feature>
<dbReference type="InterPro" id="IPR036259">
    <property type="entry name" value="MFS_trans_sf"/>
</dbReference>